<keyword evidence="11" id="KW-1185">Reference proteome</keyword>
<evidence type="ECO:0000256" key="1">
    <source>
        <dbReference type="ARBA" id="ARBA00004167"/>
    </source>
</evidence>
<comment type="subcellular location">
    <subcellularLocation>
        <location evidence="1">Membrane</location>
        <topology evidence="1">Single-pass membrane protein</topology>
    </subcellularLocation>
</comment>
<dbReference type="SUPFAM" id="SSF57424">
    <property type="entry name" value="LDL receptor-like module"/>
    <property type="match status" value="4"/>
</dbReference>
<keyword evidence="6" id="KW-1015">Disulfide bond</keyword>
<dbReference type="PRINTS" id="PR00261">
    <property type="entry name" value="LDLRECEPTOR"/>
</dbReference>
<dbReference type="EMBL" id="OU893340">
    <property type="protein sequence ID" value="CAG9796609.1"/>
    <property type="molecule type" value="Genomic_DNA"/>
</dbReference>
<organism evidence="10 11">
    <name type="scientific">Diatraea saccharalis</name>
    <name type="common">sugarcane borer</name>
    <dbReference type="NCBI Taxonomy" id="40085"/>
    <lineage>
        <taxon>Eukaryota</taxon>
        <taxon>Metazoa</taxon>
        <taxon>Ecdysozoa</taxon>
        <taxon>Arthropoda</taxon>
        <taxon>Hexapoda</taxon>
        <taxon>Insecta</taxon>
        <taxon>Pterygota</taxon>
        <taxon>Neoptera</taxon>
        <taxon>Endopterygota</taxon>
        <taxon>Lepidoptera</taxon>
        <taxon>Glossata</taxon>
        <taxon>Ditrysia</taxon>
        <taxon>Pyraloidea</taxon>
        <taxon>Crambidae</taxon>
        <taxon>Crambinae</taxon>
        <taxon>Diatraea</taxon>
    </lineage>
</organism>
<evidence type="ECO:0000256" key="2">
    <source>
        <dbReference type="ARBA" id="ARBA00022692"/>
    </source>
</evidence>
<dbReference type="Pfam" id="PF00057">
    <property type="entry name" value="Ldl_recept_a"/>
    <property type="match status" value="3"/>
</dbReference>
<sequence length="529" mass="59260">MTLSKDSDNHIEAKTDICDDSNWDSLYCSHLWSNSKLRKAIITASYQDKNVIKYCYRCRGKIRKYEIQPSEDIFLPNEHSTPTRNIETRFQELPLNVTQESSINVISLDLPGDRIIAKDIEPIANVEINQTIPTISRQIDSSFRQKFVSDMRNNEINQSRLRKSLKGIGCIVNLALNDNSVKKRTHIQACSISVMILAIIVISFVLVNFTNPNYTRATTIESTIVVPIKSIESNETSSPIINFNTNPTILTTLNVADFTQKQEPEPEPITQVPENTSLIFSVISKIRKNVRTFPKNANKESLRPKDIINRDVSQRFCSCQINEVCMLDENSGTAVCKKAIDIEDPTGCGGLCTIETEACQLVDRLRGVRVCRLLSLVTCLPEEWRCRNGLCVKADQRCDGSIQCYDRSDEMHCDCDLTKQFRCGHSISCFSNTKLCDGIIDCWDGYDELNCTTECPGDQFTCTNGQCILSSRFCDNLADCVDGSDEPHGCDGGCSAQELRCANSRCVPRAARCDGRDHCGDASDELHCS</sequence>
<evidence type="ECO:0000256" key="9">
    <source>
        <dbReference type="SAM" id="Phobius"/>
    </source>
</evidence>
<reference evidence="10" key="1">
    <citation type="submission" date="2021-12" db="EMBL/GenBank/DDBJ databases">
        <authorList>
            <person name="King R."/>
        </authorList>
    </citation>
    <scope>NUCLEOTIDE SEQUENCE</scope>
</reference>
<dbReference type="PROSITE" id="PS01209">
    <property type="entry name" value="LDLRA_1"/>
    <property type="match status" value="2"/>
</dbReference>
<evidence type="ECO:0000313" key="10">
    <source>
        <dbReference type="EMBL" id="CAG9796609.1"/>
    </source>
</evidence>
<evidence type="ECO:0000256" key="3">
    <source>
        <dbReference type="ARBA" id="ARBA00022737"/>
    </source>
</evidence>
<reference evidence="10" key="2">
    <citation type="submission" date="2022-10" db="EMBL/GenBank/DDBJ databases">
        <authorList>
            <consortium name="ENA_rothamsted_submissions"/>
            <consortium name="culmorum"/>
            <person name="King R."/>
        </authorList>
    </citation>
    <scope>NUCLEOTIDE SEQUENCE</scope>
</reference>
<dbReference type="CDD" id="cd00112">
    <property type="entry name" value="LDLa"/>
    <property type="match status" value="4"/>
</dbReference>
<evidence type="ECO:0000256" key="8">
    <source>
        <dbReference type="ARBA" id="ARBA00023180"/>
    </source>
</evidence>
<dbReference type="PANTHER" id="PTHR22722">
    <property type="entry name" value="LOW-DENSITY LIPOPROTEIN RECEPTOR-RELATED PROTEIN 2-RELATED"/>
    <property type="match status" value="1"/>
</dbReference>
<gene>
    <name evidence="10" type="ORF">DIATSA_LOCUS13784</name>
</gene>
<dbReference type="InterPro" id="IPR002172">
    <property type="entry name" value="LDrepeatLR_classA_rpt"/>
</dbReference>
<keyword evidence="8" id="KW-0325">Glycoprotein</keyword>
<keyword evidence="7" id="KW-0675">Receptor</keyword>
<keyword evidence="2 9" id="KW-0812">Transmembrane</keyword>
<evidence type="ECO:0000256" key="6">
    <source>
        <dbReference type="ARBA" id="ARBA00023157"/>
    </source>
</evidence>
<evidence type="ECO:0000256" key="7">
    <source>
        <dbReference type="ARBA" id="ARBA00023170"/>
    </source>
</evidence>
<dbReference type="InterPro" id="IPR036055">
    <property type="entry name" value="LDL_receptor-like_sf"/>
</dbReference>
<keyword evidence="3" id="KW-0677">Repeat</keyword>
<keyword evidence="5 9" id="KW-0472">Membrane</keyword>
<proteinExistence type="predicted"/>
<feature type="transmembrane region" description="Helical" evidence="9">
    <location>
        <begin position="189"/>
        <end position="209"/>
    </location>
</feature>
<accession>A0A9N9WLP1</accession>
<protein>
    <submittedName>
        <fullName evidence="10">Uncharacterized protein</fullName>
    </submittedName>
</protein>
<dbReference type="GO" id="GO:0005886">
    <property type="term" value="C:plasma membrane"/>
    <property type="evidence" value="ECO:0007669"/>
    <property type="project" value="TreeGrafter"/>
</dbReference>
<dbReference type="OrthoDB" id="9988974at2759"/>
<dbReference type="SMART" id="SM00192">
    <property type="entry name" value="LDLa"/>
    <property type="match status" value="4"/>
</dbReference>
<dbReference type="Proteomes" id="UP001153714">
    <property type="component" value="Chromosome 9"/>
</dbReference>
<evidence type="ECO:0000256" key="4">
    <source>
        <dbReference type="ARBA" id="ARBA00022989"/>
    </source>
</evidence>
<evidence type="ECO:0000313" key="11">
    <source>
        <dbReference type="Proteomes" id="UP001153714"/>
    </source>
</evidence>
<keyword evidence="4 9" id="KW-1133">Transmembrane helix</keyword>
<evidence type="ECO:0000256" key="5">
    <source>
        <dbReference type="ARBA" id="ARBA00023136"/>
    </source>
</evidence>
<name>A0A9N9WLP1_9NEOP</name>
<dbReference type="GO" id="GO:0043235">
    <property type="term" value="C:receptor complex"/>
    <property type="evidence" value="ECO:0007669"/>
    <property type="project" value="TreeGrafter"/>
</dbReference>
<dbReference type="Gene3D" id="4.10.400.10">
    <property type="entry name" value="Low-density Lipoprotein Receptor"/>
    <property type="match status" value="4"/>
</dbReference>
<dbReference type="InterPro" id="IPR023415">
    <property type="entry name" value="LDLR_class-A_CS"/>
</dbReference>
<dbReference type="AlphaFoldDB" id="A0A9N9WLP1"/>
<dbReference type="InterPro" id="IPR051221">
    <property type="entry name" value="LDLR-related"/>
</dbReference>